<comment type="caution">
    <text evidence="2">The sequence shown here is derived from an EMBL/GenBank/DDBJ whole genome shotgun (WGS) entry which is preliminary data.</text>
</comment>
<evidence type="ECO:0000313" key="3">
    <source>
        <dbReference type="Proteomes" id="UP000053317"/>
    </source>
</evidence>
<dbReference type="EMBL" id="LCWF01000132">
    <property type="protein sequence ID" value="KKY18107.1"/>
    <property type="molecule type" value="Genomic_DNA"/>
</dbReference>
<feature type="region of interest" description="Disordered" evidence="1">
    <location>
        <begin position="178"/>
        <end position="230"/>
    </location>
</feature>
<reference evidence="2 3" key="1">
    <citation type="submission" date="2015-05" db="EMBL/GenBank/DDBJ databases">
        <title>Distinctive expansion of gene families associated with plant cell wall degradation and secondary metabolism in the genomes of grapevine trunk pathogens.</title>
        <authorList>
            <person name="Lawrence D.P."/>
            <person name="Travadon R."/>
            <person name="Rolshausen P.E."/>
            <person name="Baumgartner K."/>
        </authorList>
    </citation>
    <scope>NUCLEOTIDE SEQUENCE [LARGE SCALE GENOMIC DNA]</scope>
    <source>
        <strain evidence="2">UCRPC4</strain>
    </source>
</reference>
<feature type="compositionally biased region" description="Low complexity" evidence="1">
    <location>
        <begin position="256"/>
        <end position="267"/>
    </location>
</feature>
<dbReference type="Proteomes" id="UP000053317">
    <property type="component" value="Unassembled WGS sequence"/>
</dbReference>
<feature type="compositionally biased region" description="Acidic residues" evidence="1">
    <location>
        <begin position="189"/>
        <end position="200"/>
    </location>
</feature>
<reference evidence="2 3" key="2">
    <citation type="submission" date="2015-05" db="EMBL/GenBank/DDBJ databases">
        <authorList>
            <person name="Morales-Cruz A."/>
            <person name="Amrine K.C."/>
            <person name="Cantu D."/>
        </authorList>
    </citation>
    <scope>NUCLEOTIDE SEQUENCE [LARGE SCALE GENOMIC DNA]</scope>
    <source>
        <strain evidence="2">UCRPC4</strain>
    </source>
</reference>
<proteinExistence type="predicted"/>
<sequence>MVSLIPPPEPHDLLPPLLACLPTAFASARPPPALLPLLSPILRQRLQLLAPNSAAESESWLKLLCWNSQKADKVQTLVELGTWEPHPASGEIEVDNIGTIRYKRFDEETLRAQIPLPDYDLSVVYLWCVNDEGSNGWRVAELQPSDPTLHEDPTWTLSVSEANSASSDRILSEALRAAEQSQNIPTAQAEDDGDDDDDDYWAQYDRTPARTPAVKRSPAPQSLHSRLGPSEDDYYARYASVQPALDATDPSEETSETPSSNNNETTLHGNTLTHLLQRQPLSSDIDPAPEEDYDIIVPHQPLASRSPSSSAGSDTVARLEQTAAAMQGESDSDIAIRQHISTSIKSMYRLAKSTGMERKEFMSLVRKELDVLELLD</sequence>
<accession>A0A0G2E514</accession>
<protein>
    <submittedName>
        <fullName evidence="2">Uncharacterized protein</fullName>
    </submittedName>
</protein>
<organism evidence="2 3">
    <name type="scientific">Phaeomoniella chlamydospora</name>
    <name type="common">Phaeoacremonium chlamydosporum</name>
    <dbReference type="NCBI Taxonomy" id="158046"/>
    <lineage>
        <taxon>Eukaryota</taxon>
        <taxon>Fungi</taxon>
        <taxon>Dikarya</taxon>
        <taxon>Ascomycota</taxon>
        <taxon>Pezizomycotina</taxon>
        <taxon>Eurotiomycetes</taxon>
        <taxon>Chaetothyriomycetidae</taxon>
        <taxon>Phaeomoniellales</taxon>
        <taxon>Phaeomoniellaceae</taxon>
        <taxon>Phaeomoniella</taxon>
    </lineage>
</organism>
<evidence type="ECO:0000256" key="1">
    <source>
        <dbReference type="SAM" id="MobiDB-lite"/>
    </source>
</evidence>
<keyword evidence="3" id="KW-1185">Reference proteome</keyword>
<feature type="region of interest" description="Disordered" evidence="1">
    <location>
        <begin position="246"/>
        <end position="267"/>
    </location>
</feature>
<evidence type="ECO:0000313" key="2">
    <source>
        <dbReference type="EMBL" id="KKY18107.1"/>
    </source>
</evidence>
<dbReference type="OrthoDB" id="5578001at2759"/>
<name>A0A0G2E514_PHACM</name>
<gene>
    <name evidence="2" type="ORF">UCRPC4_g05144</name>
</gene>
<dbReference type="AlphaFoldDB" id="A0A0G2E514"/>